<dbReference type="Pfam" id="PF19280">
    <property type="entry name" value="CERK_C"/>
    <property type="match status" value="1"/>
</dbReference>
<dbReference type="GO" id="GO:0016020">
    <property type="term" value="C:membrane"/>
    <property type="evidence" value="ECO:0007669"/>
    <property type="project" value="GOC"/>
</dbReference>
<gene>
    <name evidence="2" type="ORF">PHET_03918</name>
</gene>
<reference evidence="2" key="1">
    <citation type="submission" date="2019-05" db="EMBL/GenBank/DDBJ databases">
        <title>Annotation for the trematode Paragonimus heterotremus.</title>
        <authorList>
            <person name="Choi Y.-J."/>
        </authorList>
    </citation>
    <scope>NUCLEOTIDE SEQUENCE</scope>
    <source>
        <strain evidence="2">LC</strain>
    </source>
</reference>
<dbReference type="SMART" id="SM00046">
    <property type="entry name" value="DAGKc"/>
    <property type="match status" value="1"/>
</dbReference>
<proteinExistence type="predicted"/>
<dbReference type="PANTHER" id="PTHR12358">
    <property type="entry name" value="SPHINGOSINE KINASE"/>
    <property type="match status" value="1"/>
</dbReference>
<dbReference type="GO" id="GO:0001729">
    <property type="term" value="F:ceramide kinase activity"/>
    <property type="evidence" value="ECO:0007669"/>
    <property type="project" value="TreeGrafter"/>
</dbReference>
<dbReference type="AlphaFoldDB" id="A0A8J4SZZ9"/>
<dbReference type="Pfam" id="PF00781">
    <property type="entry name" value="DAGK_cat"/>
    <property type="match status" value="1"/>
</dbReference>
<dbReference type="Gene3D" id="2.60.200.40">
    <property type="match status" value="1"/>
</dbReference>
<sequence>MSNLTDSMQQRAVMCSRLRDTHLTPCLVLLTERELLWKVGVSCFSGKTDRISLCEVIFVCSVERIRDDDSSLKMVKSLQKELEQQHSDISLPGFVVSSVVRIGKHRWKTHEDIFWCESSETAQEWISVLSDFISTTYPSRPHRLLVFLNPNAGHRRAEQIYAKSVSPLFHLAGIRTDIVVTSHRGHVTEYLLANSLDNFDGVICVGGDGFVSEAVQGVLLQERIKAKLPLYSSHLPGSIELPATKRIGIIPAGSTDTIVFSTHGTNDVLTAVLHIILGDDLALDVAAIHASETGSFVRYVLSMVGYGFHADLLKNDDKLRWMGPRRYDCSGLSAFLSHLTYAGEISYLPSSNRDSHSRDGVLCAVGCSVCSSHTLCRPGNDSKSHLTQIREKTKKRLMNGILPRSSGMMSKCRTDPQLLFPPLVQTHEYSERPSAVQFYLGVRKSDTHMSSTDLEVVPTHIVVDPGSPASSSSHSRYFVVRQQQKPSCRPESVHISMENGFDSSSTEASPISTRLVSNRSTLHPSPSWSIQGCSSGWRTVTGCFVAISAFIQSCRCVKAMAGPSPWAHLGDGCLDLILVQNCSRRQFLQYLIRVANGSNQTSYQRSRPGNESPFELPFVTVERVCAFKFRSMSSVSTVRSLDNMWDHNQLLSDSATVHERAHSFSNTDRKPICKLPHKVHSSKKLSESIWCADGELVHHTNVAVFVHRQLLRLYARGPEPLFQDALLGPTVNTDAQSGKLFDAVAAAFERTDRLNDPAVVTQFDSH</sequence>
<feature type="domain" description="DAGKc" evidence="1">
    <location>
        <begin position="139"/>
        <end position="291"/>
    </location>
</feature>
<protein>
    <recommendedName>
        <fullName evidence="1">DAGKc domain-containing protein</fullName>
    </recommendedName>
</protein>
<dbReference type="InterPro" id="IPR017438">
    <property type="entry name" value="ATP-NAD_kinase_N"/>
</dbReference>
<dbReference type="InterPro" id="IPR045363">
    <property type="entry name" value="CERK_C"/>
</dbReference>
<evidence type="ECO:0000313" key="2">
    <source>
        <dbReference type="EMBL" id="KAF5402686.1"/>
    </source>
</evidence>
<dbReference type="InterPro" id="IPR016064">
    <property type="entry name" value="NAD/diacylglycerol_kinase_sf"/>
</dbReference>
<dbReference type="Pfam" id="PF25382">
    <property type="entry name" value="PH_CERK"/>
    <property type="match status" value="1"/>
</dbReference>
<comment type="caution">
    <text evidence="2">The sequence shown here is derived from an EMBL/GenBank/DDBJ whole genome shotgun (WGS) entry which is preliminary data.</text>
</comment>
<evidence type="ECO:0000259" key="1">
    <source>
        <dbReference type="PROSITE" id="PS50146"/>
    </source>
</evidence>
<dbReference type="SUPFAM" id="SSF111331">
    <property type="entry name" value="NAD kinase/diacylglycerol kinase-like"/>
    <property type="match status" value="1"/>
</dbReference>
<dbReference type="InterPro" id="IPR057465">
    <property type="entry name" value="CERK_PH"/>
</dbReference>
<evidence type="ECO:0000313" key="3">
    <source>
        <dbReference type="Proteomes" id="UP000748531"/>
    </source>
</evidence>
<dbReference type="InterPro" id="IPR050187">
    <property type="entry name" value="Lipid_Phosphate_FormReg"/>
</dbReference>
<dbReference type="Gene3D" id="3.40.50.10330">
    <property type="entry name" value="Probable inorganic polyphosphate/atp-NAD kinase, domain 1"/>
    <property type="match status" value="1"/>
</dbReference>
<dbReference type="InterPro" id="IPR001206">
    <property type="entry name" value="Diacylglycerol_kinase_cat_dom"/>
</dbReference>
<accession>A0A8J4SZZ9</accession>
<keyword evidence="3" id="KW-1185">Reference proteome</keyword>
<organism evidence="2 3">
    <name type="scientific">Paragonimus heterotremus</name>
    <dbReference type="NCBI Taxonomy" id="100268"/>
    <lineage>
        <taxon>Eukaryota</taxon>
        <taxon>Metazoa</taxon>
        <taxon>Spiralia</taxon>
        <taxon>Lophotrochozoa</taxon>
        <taxon>Platyhelminthes</taxon>
        <taxon>Trematoda</taxon>
        <taxon>Digenea</taxon>
        <taxon>Plagiorchiida</taxon>
        <taxon>Troglotremata</taxon>
        <taxon>Troglotrematidae</taxon>
        <taxon>Paragonimus</taxon>
    </lineage>
</organism>
<dbReference type="OrthoDB" id="530923at2759"/>
<dbReference type="PROSITE" id="PS50146">
    <property type="entry name" value="DAGK"/>
    <property type="match status" value="1"/>
</dbReference>
<name>A0A8J4SZZ9_9TREM</name>
<dbReference type="GO" id="GO:0006672">
    <property type="term" value="P:ceramide metabolic process"/>
    <property type="evidence" value="ECO:0007669"/>
    <property type="project" value="TreeGrafter"/>
</dbReference>
<dbReference type="PANTHER" id="PTHR12358:SF111">
    <property type="entry name" value="CERAMIDE KINASE, ISOFORM A"/>
    <property type="match status" value="1"/>
</dbReference>
<dbReference type="EMBL" id="LUCH01001662">
    <property type="protein sequence ID" value="KAF5402686.1"/>
    <property type="molecule type" value="Genomic_DNA"/>
</dbReference>
<dbReference type="Proteomes" id="UP000748531">
    <property type="component" value="Unassembled WGS sequence"/>
</dbReference>